<keyword evidence="1" id="KW-0732">Signal</keyword>
<organism evidence="3 4">
    <name type="scientific">Mariniphaga anaerophila</name>
    <dbReference type="NCBI Taxonomy" id="1484053"/>
    <lineage>
        <taxon>Bacteria</taxon>
        <taxon>Pseudomonadati</taxon>
        <taxon>Bacteroidota</taxon>
        <taxon>Bacteroidia</taxon>
        <taxon>Marinilabiliales</taxon>
        <taxon>Prolixibacteraceae</taxon>
        <taxon>Mariniphaga</taxon>
    </lineage>
</organism>
<evidence type="ECO:0000313" key="4">
    <source>
        <dbReference type="Proteomes" id="UP000184164"/>
    </source>
</evidence>
<accession>A0A1M4T4W7</accession>
<dbReference type="OrthoDB" id="626236at2"/>
<evidence type="ECO:0000256" key="1">
    <source>
        <dbReference type="SAM" id="SignalP"/>
    </source>
</evidence>
<dbReference type="STRING" id="1484053.SAMN05444274_101256"/>
<feature type="signal peptide" evidence="1">
    <location>
        <begin position="1"/>
        <end position="19"/>
    </location>
</feature>
<proteinExistence type="predicted"/>
<protein>
    <recommendedName>
        <fullName evidence="2">DUF5000 domain-containing protein</fullName>
    </recommendedName>
</protein>
<dbReference type="RefSeq" id="WP_139249578.1">
    <property type="nucleotide sequence ID" value="NZ_FQUM01000001.1"/>
</dbReference>
<dbReference type="AlphaFoldDB" id="A0A1M4T4W7"/>
<dbReference type="InterPro" id="IPR032164">
    <property type="entry name" value="DUF5000"/>
</dbReference>
<evidence type="ECO:0000313" key="3">
    <source>
        <dbReference type="EMBL" id="SHE39454.1"/>
    </source>
</evidence>
<feature type="domain" description="DUF5000" evidence="2">
    <location>
        <begin position="171"/>
        <end position="293"/>
    </location>
</feature>
<reference evidence="3 4" key="1">
    <citation type="submission" date="2016-11" db="EMBL/GenBank/DDBJ databases">
        <authorList>
            <person name="Jaros S."/>
            <person name="Januszkiewicz K."/>
            <person name="Wedrychowicz H."/>
        </authorList>
    </citation>
    <scope>NUCLEOTIDE SEQUENCE [LARGE SCALE GENOMIC DNA]</scope>
    <source>
        <strain evidence="3 4">DSM 26910</strain>
    </source>
</reference>
<dbReference type="EMBL" id="FQUM01000001">
    <property type="protein sequence ID" value="SHE39454.1"/>
    <property type="molecule type" value="Genomic_DNA"/>
</dbReference>
<feature type="chain" id="PRO_5012409149" description="DUF5000 domain-containing protein" evidence="1">
    <location>
        <begin position="20"/>
        <end position="297"/>
    </location>
</feature>
<sequence length="297" mass="33942">MKKLFLYWSIILCSGIVLFSSCSDDKLDESIPLNPVLTPFKAVTAEDGSEFVNAEISDKNKTIVLELFNLKSLKEVKVKLNVSKRAKLIAPTDTILTLDLTKPYEITVNNLYGDVTYTITASIPEFIFIDKSKFMAYNLNNDSPQGGDPMSVLWDGGYMSKPEDYASIGYRNYWTTSSFTFDIGTRYDGSYYDLKQFKVHLYWAYTHTCPKEYELWGYMLPGEPPASGDWSDWTKLADIDNSSSTITDFAEGDNVHFEKDDSPSVRYLRIINRQNWRTSPPLTNISICELSLWAWNK</sequence>
<gene>
    <name evidence="3" type="ORF">SAMN05444274_101256</name>
</gene>
<keyword evidence="4" id="KW-1185">Reference proteome</keyword>
<dbReference type="Gene3D" id="2.60.120.260">
    <property type="entry name" value="Galactose-binding domain-like"/>
    <property type="match status" value="1"/>
</dbReference>
<dbReference type="Pfam" id="PF16391">
    <property type="entry name" value="DUF5000"/>
    <property type="match status" value="1"/>
</dbReference>
<dbReference type="PROSITE" id="PS51257">
    <property type="entry name" value="PROKAR_LIPOPROTEIN"/>
    <property type="match status" value="1"/>
</dbReference>
<dbReference type="Proteomes" id="UP000184164">
    <property type="component" value="Unassembled WGS sequence"/>
</dbReference>
<evidence type="ECO:0000259" key="2">
    <source>
        <dbReference type="Pfam" id="PF16391"/>
    </source>
</evidence>
<name>A0A1M4T4W7_9BACT</name>